<dbReference type="CDD" id="cd02232">
    <property type="entry name" value="cupin_ARD"/>
    <property type="match status" value="1"/>
</dbReference>
<evidence type="ECO:0000256" key="4">
    <source>
        <dbReference type="ARBA" id="ARBA00022723"/>
    </source>
</evidence>
<dbReference type="HAMAP" id="MF_01682">
    <property type="entry name" value="Salvage_MtnD"/>
    <property type="match status" value="1"/>
</dbReference>
<dbReference type="OrthoDB" id="9795636at2"/>
<feature type="binding site" evidence="9">
    <location>
        <position position="97"/>
    </location>
    <ligand>
        <name>Fe(2+)</name>
        <dbReference type="ChEBI" id="CHEBI:29033"/>
    </ligand>
</feature>
<dbReference type="InterPro" id="IPR014710">
    <property type="entry name" value="RmlC-like_jellyroll"/>
</dbReference>
<name>A0A431VJ85_9PROT</name>
<dbReference type="SUPFAM" id="SSF51182">
    <property type="entry name" value="RmlC-like cupins"/>
    <property type="match status" value="1"/>
</dbReference>
<protein>
    <recommendedName>
        <fullName evidence="9">Acireductone dioxygenase</fullName>
    </recommendedName>
    <alternativeName>
        <fullName evidence="9">1,2-dihydroxy-3-keto-5-methylthiopentene dioxygenase</fullName>
        <shortName evidence="9">DHK-MTPene dioxygenase</shortName>
    </alternativeName>
    <alternativeName>
        <fullName evidence="9">Acireductone dioxygenase (Fe(2+)-requiring)</fullName>
        <shortName evidence="9">ARD'</shortName>
        <shortName evidence="9">Fe-ARD</shortName>
        <ecNumber evidence="9">1.13.11.54</ecNumber>
    </alternativeName>
    <alternativeName>
        <fullName evidence="9">Acireductone dioxygenase (Ni(2+)-requiring)</fullName>
        <shortName evidence="9">ARD</shortName>
        <shortName evidence="9">Ni-ARD</shortName>
        <ecNumber evidence="9">1.13.11.53</ecNumber>
    </alternativeName>
</protein>
<dbReference type="Pfam" id="PF03079">
    <property type="entry name" value="ARD"/>
    <property type="match status" value="1"/>
</dbReference>
<comment type="subunit">
    <text evidence="9">Monomer.</text>
</comment>
<sequence>MTHLTVYHEDDPGLPELATGDPVVLVGHLAMTGILFERWSATHPVSQDADSAAILSAYAPDVERLCANRGYRSVDVARVVSGSDNIGTLRAMFLDEHTHGEDEARFFVEGSGAFYLHLDQRVFRIVCEAGDLLSIPGGTRHWFDMGPTPHFTAIRFFTHPDGWRAVPTGSGIAARFPGYDGSIDRTR</sequence>
<dbReference type="PANTHER" id="PTHR23418">
    <property type="entry name" value="ACIREDUCTONE DIOXYGENASE"/>
    <property type="match status" value="1"/>
</dbReference>
<evidence type="ECO:0000256" key="9">
    <source>
        <dbReference type="HAMAP-Rule" id="MF_01682"/>
    </source>
</evidence>
<comment type="catalytic activity">
    <reaction evidence="9">
        <text>1,2-dihydroxy-5-(methylsulfanyl)pent-1-en-3-one + O2 = 3-(methylsulfanyl)propanoate + CO + formate + 2 H(+)</text>
        <dbReference type="Rhea" id="RHEA:14161"/>
        <dbReference type="ChEBI" id="CHEBI:15378"/>
        <dbReference type="ChEBI" id="CHEBI:15379"/>
        <dbReference type="ChEBI" id="CHEBI:15740"/>
        <dbReference type="ChEBI" id="CHEBI:17245"/>
        <dbReference type="ChEBI" id="CHEBI:49016"/>
        <dbReference type="ChEBI" id="CHEBI:49252"/>
        <dbReference type="EC" id="1.13.11.53"/>
    </reaction>
</comment>
<organism evidence="10 11">
    <name type="scientific">Azospirillum griseum</name>
    <dbReference type="NCBI Taxonomy" id="2496639"/>
    <lineage>
        <taxon>Bacteria</taxon>
        <taxon>Pseudomonadati</taxon>
        <taxon>Pseudomonadota</taxon>
        <taxon>Alphaproteobacteria</taxon>
        <taxon>Rhodospirillales</taxon>
        <taxon>Azospirillaceae</taxon>
        <taxon>Azospirillum</taxon>
    </lineage>
</organism>
<feature type="site" description="Important to generate the dianion" evidence="9">
    <location>
        <position position="105"/>
    </location>
</feature>
<evidence type="ECO:0000256" key="7">
    <source>
        <dbReference type="ARBA" id="ARBA00023004"/>
    </source>
</evidence>
<dbReference type="EMBL" id="RXMA01000006">
    <property type="protein sequence ID" value="RTR21547.1"/>
    <property type="molecule type" value="Genomic_DNA"/>
</dbReference>
<keyword evidence="6 9" id="KW-0560">Oxidoreductase</keyword>
<dbReference type="GO" id="GO:0016151">
    <property type="term" value="F:nickel cation binding"/>
    <property type="evidence" value="ECO:0007669"/>
    <property type="project" value="UniProtKB-UniRule"/>
</dbReference>
<dbReference type="GO" id="GO:0019509">
    <property type="term" value="P:L-methionine salvage from methylthioadenosine"/>
    <property type="evidence" value="ECO:0007669"/>
    <property type="project" value="UniProtKB-UniRule"/>
</dbReference>
<dbReference type="Proteomes" id="UP000277007">
    <property type="component" value="Unassembled WGS sequence"/>
</dbReference>
<comment type="cofactor">
    <cofactor evidence="9">
        <name>Fe(2+)</name>
        <dbReference type="ChEBI" id="CHEBI:29033"/>
    </cofactor>
    <text evidence="9">Binds 1 Fe(2+) cation per monomer.</text>
</comment>
<evidence type="ECO:0000256" key="1">
    <source>
        <dbReference type="ARBA" id="ARBA00000428"/>
    </source>
</evidence>
<dbReference type="EC" id="1.13.11.53" evidence="9"/>
<keyword evidence="2 9" id="KW-0533">Nickel</keyword>
<feature type="binding site" evidence="9">
    <location>
        <position position="99"/>
    </location>
    <ligand>
        <name>Fe(2+)</name>
        <dbReference type="ChEBI" id="CHEBI:29033"/>
    </ligand>
</feature>
<dbReference type="InterPro" id="IPR004313">
    <property type="entry name" value="ARD"/>
</dbReference>
<evidence type="ECO:0000313" key="10">
    <source>
        <dbReference type="EMBL" id="RTR21547.1"/>
    </source>
</evidence>
<keyword evidence="5 9" id="KW-0223">Dioxygenase</keyword>
<keyword evidence="4 9" id="KW-0479">Metal-binding</keyword>
<dbReference type="GO" id="GO:0010308">
    <property type="term" value="F:acireductone dioxygenase (Ni2+-requiring) activity"/>
    <property type="evidence" value="ECO:0007669"/>
    <property type="project" value="UniProtKB-UniRule"/>
</dbReference>
<comment type="function">
    <text evidence="9">Catalyzes 2 different reactions between oxygene and the acireductone 1,2-dihydroxy-3-keto-5-methylthiopentene (DHK-MTPene) depending upon the metal bound in the active site. Fe-containing acireductone dioxygenase (Fe-ARD) produces formate and 2-keto-4-methylthiobutyrate (KMTB), the alpha-ketoacid precursor of methionine in the methionine recycle pathway. Ni-containing acireductone dioxygenase (Ni-ARD) produces methylthiopropionate, carbon monoxide and formate, and does not lie on the methionine recycle pathway.</text>
</comment>
<dbReference type="GO" id="GO:0005506">
    <property type="term" value="F:iron ion binding"/>
    <property type="evidence" value="ECO:0007669"/>
    <property type="project" value="UniProtKB-UniRule"/>
</dbReference>
<dbReference type="UniPathway" id="UPA00904">
    <property type="reaction ID" value="UER00878"/>
</dbReference>
<evidence type="ECO:0000256" key="5">
    <source>
        <dbReference type="ARBA" id="ARBA00022964"/>
    </source>
</evidence>
<feature type="site" description="May play a role in transmitting local conformational changes" evidence="9">
    <location>
        <position position="102"/>
    </location>
</feature>
<gene>
    <name evidence="9" type="primary">mtnD</name>
    <name evidence="10" type="ORF">EJ903_09105</name>
</gene>
<feature type="binding site" evidence="9">
    <location>
        <position position="141"/>
    </location>
    <ligand>
        <name>Ni(2+)</name>
        <dbReference type="ChEBI" id="CHEBI:49786"/>
    </ligand>
</feature>
<evidence type="ECO:0000313" key="11">
    <source>
        <dbReference type="Proteomes" id="UP000277007"/>
    </source>
</evidence>
<dbReference type="GO" id="GO:0010309">
    <property type="term" value="F:acireductone dioxygenase [iron(II)-requiring] activity"/>
    <property type="evidence" value="ECO:0007669"/>
    <property type="project" value="UniProtKB-UniRule"/>
</dbReference>
<keyword evidence="8 9" id="KW-0486">Methionine biosynthesis</keyword>
<comment type="cofactor">
    <cofactor evidence="9">
        <name>Ni(2+)</name>
        <dbReference type="ChEBI" id="CHEBI:49786"/>
    </cofactor>
    <text evidence="9">Binds 1 nickel ion per monomer.</text>
</comment>
<comment type="pathway">
    <text evidence="9">Amino-acid biosynthesis; L-methionine biosynthesis via salvage pathway; L-methionine from S-methyl-5-thio-alpha-D-ribose 1-phosphate: step 5/6.</text>
</comment>
<feature type="binding site" evidence="9">
    <location>
        <position position="141"/>
    </location>
    <ligand>
        <name>Fe(2+)</name>
        <dbReference type="ChEBI" id="CHEBI:29033"/>
    </ligand>
</feature>
<evidence type="ECO:0000256" key="6">
    <source>
        <dbReference type="ARBA" id="ARBA00023002"/>
    </source>
</evidence>
<reference evidence="10 11" key="1">
    <citation type="submission" date="2018-12" db="EMBL/GenBank/DDBJ databases">
        <authorList>
            <person name="Yang Y."/>
        </authorList>
    </citation>
    <scope>NUCLEOTIDE SEQUENCE [LARGE SCALE GENOMIC DNA]</scope>
    <source>
        <strain evidence="10 11">L-25-5w-1</strain>
    </source>
</reference>
<dbReference type="InterPro" id="IPR023956">
    <property type="entry name" value="ARD_bac"/>
</dbReference>
<comment type="caution">
    <text evidence="10">The sequence shown here is derived from an EMBL/GenBank/DDBJ whole genome shotgun (WGS) entry which is preliminary data.</text>
</comment>
<dbReference type="RefSeq" id="WP_126614322.1">
    <property type="nucleotide sequence ID" value="NZ_JBHUCY010000003.1"/>
</dbReference>
<dbReference type="EC" id="1.13.11.54" evidence="9"/>
<proteinExistence type="inferred from homology"/>
<feature type="binding site" evidence="9">
    <location>
        <position position="103"/>
    </location>
    <ligand>
        <name>Ni(2+)</name>
        <dbReference type="ChEBI" id="CHEBI:49786"/>
    </ligand>
</feature>
<dbReference type="InterPro" id="IPR011051">
    <property type="entry name" value="RmlC_Cupin_sf"/>
</dbReference>
<feature type="site" description="May play a role in metal incorporation in vivo" evidence="9">
    <location>
        <position position="96"/>
    </location>
</feature>
<evidence type="ECO:0000256" key="3">
    <source>
        <dbReference type="ARBA" id="ARBA00022605"/>
    </source>
</evidence>
<dbReference type="GO" id="GO:0019284">
    <property type="term" value="P:L-methionine salvage from S-adenosylmethionine"/>
    <property type="evidence" value="ECO:0007669"/>
    <property type="project" value="InterPro"/>
</dbReference>
<feature type="binding site" evidence="9">
    <location>
        <position position="99"/>
    </location>
    <ligand>
        <name>Ni(2+)</name>
        <dbReference type="ChEBI" id="CHEBI:49786"/>
    </ligand>
</feature>
<feature type="binding site" evidence="9">
    <location>
        <position position="103"/>
    </location>
    <ligand>
        <name>Fe(2+)</name>
        <dbReference type="ChEBI" id="CHEBI:29033"/>
    </ligand>
</feature>
<dbReference type="AlphaFoldDB" id="A0A431VJ85"/>
<evidence type="ECO:0000256" key="2">
    <source>
        <dbReference type="ARBA" id="ARBA00022596"/>
    </source>
</evidence>
<feature type="binding site" evidence="9">
    <location>
        <position position="97"/>
    </location>
    <ligand>
        <name>Ni(2+)</name>
        <dbReference type="ChEBI" id="CHEBI:49786"/>
    </ligand>
</feature>
<keyword evidence="3 9" id="KW-0028">Amino-acid biosynthesis</keyword>
<comment type="catalytic activity">
    <reaction evidence="1 9">
        <text>1,2-dihydroxy-5-(methylsulfanyl)pent-1-en-3-one + O2 = 4-methylsulfanyl-2-oxobutanoate + formate + 2 H(+)</text>
        <dbReference type="Rhea" id="RHEA:24504"/>
        <dbReference type="ChEBI" id="CHEBI:15378"/>
        <dbReference type="ChEBI" id="CHEBI:15379"/>
        <dbReference type="ChEBI" id="CHEBI:15740"/>
        <dbReference type="ChEBI" id="CHEBI:16723"/>
        <dbReference type="ChEBI" id="CHEBI:49252"/>
        <dbReference type="EC" id="1.13.11.54"/>
    </reaction>
</comment>
<evidence type="ECO:0000256" key="8">
    <source>
        <dbReference type="ARBA" id="ARBA00023167"/>
    </source>
</evidence>
<dbReference type="Gene3D" id="2.60.120.10">
    <property type="entry name" value="Jelly Rolls"/>
    <property type="match status" value="1"/>
</dbReference>
<keyword evidence="7 9" id="KW-0408">Iron</keyword>
<comment type="similarity">
    <text evidence="9">Belongs to the acireductone dioxygenase (ARD) family.</text>
</comment>
<dbReference type="PANTHER" id="PTHR23418:SF0">
    <property type="entry name" value="ACIREDUCTONE DIOXYGENASE"/>
    <property type="match status" value="1"/>
</dbReference>
<keyword evidence="11" id="KW-1185">Reference proteome</keyword>
<accession>A0A431VJ85</accession>